<sequence length="255" mass="26905">MELTAFEWVLLAGAACLIGFAKTGVGGVAGVAVAAFATVLPAKESTAAILVLLIVGDVLAVALYRKHADWRLLARLLPAVVPGLVLGAWFVHVVDETVMRRSIAVILLVMVALQLWSSRRRREAATAAERAPENRPAWRRRLEAAGIGTVAGFATMTANAAGPVMTLYLLLSGRTVMQLLGTGAWYFLLVNVAKVPFSAGLRLFSTDALLMDLLLVPALLAGAAAGSLVARRISLRLFGDVTLVLTSVAAILLLV</sequence>
<keyword evidence="4 8" id="KW-1003">Cell membrane</keyword>
<keyword evidence="6 8" id="KW-1133">Transmembrane helix</keyword>
<name>A0AAE3VVK5_9ACTN</name>
<evidence type="ECO:0000256" key="1">
    <source>
        <dbReference type="ARBA" id="ARBA00004651"/>
    </source>
</evidence>
<evidence type="ECO:0000256" key="3">
    <source>
        <dbReference type="ARBA" id="ARBA00022448"/>
    </source>
</evidence>
<evidence type="ECO:0000256" key="6">
    <source>
        <dbReference type="ARBA" id="ARBA00022989"/>
    </source>
</evidence>
<comment type="subcellular location">
    <subcellularLocation>
        <location evidence="1 8">Cell membrane</location>
        <topology evidence="1 8">Multi-pass membrane protein</topology>
    </subcellularLocation>
</comment>
<protein>
    <recommendedName>
        <fullName evidence="8">Probable membrane transporter protein</fullName>
    </recommendedName>
</protein>
<dbReference type="PANTHER" id="PTHR30269">
    <property type="entry name" value="TRANSMEMBRANE PROTEIN YFCA"/>
    <property type="match status" value="1"/>
</dbReference>
<comment type="similarity">
    <text evidence="2 8">Belongs to the 4-toluene sulfonate uptake permease (TSUP) (TC 2.A.102) family.</text>
</comment>
<evidence type="ECO:0000313" key="10">
    <source>
        <dbReference type="Proteomes" id="UP001240236"/>
    </source>
</evidence>
<dbReference type="GO" id="GO:0005886">
    <property type="term" value="C:plasma membrane"/>
    <property type="evidence" value="ECO:0007669"/>
    <property type="project" value="UniProtKB-SubCell"/>
</dbReference>
<feature type="transmembrane region" description="Helical" evidence="8">
    <location>
        <begin position="47"/>
        <end position="65"/>
    </location>
</feature>
<organism evidence="9 10">
    <name type="scientific">Catenuloplanes indicus</name>
    <dbReference type="NCBI Taxonomy" id="137267"/>
    <lineage>
        <taxon>Bacteria</taxon>
        <taxon>Bacillati</taxon>
        <taxon>Actinomycetota</taxon>
        <taxon>Actinomycetes</taxon>
        <taxon>Micromonosporales</taxon>
        <taxon>Micromonosporaceae</taxon>
        <taxon>Catenuloplanes</taxon>
    </lineage>
</organism>
<evidence type="ECO:0000256" key="5">
    <source>
        <dbReference type="ARBA" id="ARBA00022692"/>
    </source>
</evidence>
<dbReference type="RefSeq" id="WP_307235278.1">
    <property type="nucleotide sequence ID" value="NZ_JAUSUZ010000001.1"/>
</dbReference>
<dbReference type="AlphaFoldDB" id="A0AAE3VVK5"/>
<dbReference type="EMBL" id="JAUSUZ010000001">
    <property type="protein sequence ID" value="MDQ0364124.1"/>
    <property type="molecule type" value="Genomic_DNA"/>
</dbReference>
<dbReference type="Pfam" id="PF01925">
    <property type="entry name" value="TauE"/>
    <property type="match status" value="1"/>
</dbReference>
<evidence type="ECO:0000313" key="9">
    <source>
        <dbReference type="EMBL" id="MDQ0364124.1"/>
    </source>
</evidence>
<keyword evidence="10" id="KW-1185">Reference proteome</keyword>
<dbReference type="InterPro" id="IPR052017">
    <property type="entry name" value="TSUP"/>
</dbReference>
<comment type="caution">
    <text evidence="9">The sequence shown here is derived from an EMBL/GenBank/DDBJ whole genome shotgun (WGS) entry which is preliminary data.</text>
</comment>
<evidence type="ECO:0000256" key="2">
    <source>
        <dbReference type="ARBA" id="ARBA00009142"/>
    </source>
</evidence>
<keyword evidence="7 8" id="KW-0472">Membrane</keyword>
<gene>
    <name evidence="9" type="ORF">J2S42_000793</name>
</gene>
<feature type="transmembrane region" description="Helical" evidence="8">
    <location>
        <begin position="98"/>
        <end position="116"/>
    </location>
</feature>
<keyword evidence="3" id="KW-0813">Transport</keyword>
<dbReference type="PANTHER" id="PTHR30269:SF23">
    <property type="entry name" value="MEMBRANE TRANSPORTER PROTEIN YDHB-RELATED"/>
    <property type="match status" value="1"/>
</dbReference>
<reference evidence="9 10" key="1">
    <citation type="submission" date="2023-07" db="EMBL/GenBank/DDBJ databases">
        <title>Sequencing the genomes of 1000 actinobacteria strains.</title>
        <authorList>
            <person name="Klenk H.-P."/>
        </authorList>
    </citation>
    <scope>NUCLEOTIDE SEQUENCE [LARGE SCALE GENOMIC DNA]</scope>
    <source>
        <strain evidence="9 10">DSM 44709</strain>
    </source>
</reference>
<dbReference type="InterPro" id="IPR002781">
    <property type="entry name" value="TM_pro_TauE-like"/>
</dbReference>
<evidence type="ECO:0000256" key="8">
    <source>
        <dbReference type="RuleBase" id="RU363041"/>
    </source>
</evidence>
<proteinExistence type="inferred from homology"/>
<feature type="transmembrane region" description="Helical" evidence="8">
    <location>
        <begin position="209"/>
        <end position="229"/>
    </location>
</feature>
<feature type="transmembrane region" description="Helical" evidence="8">
    <location>
        <begin position="235"/>
        <end position="254"/>
    </location>
</feature>
<accession>A0AAE3VVK5</accession>
<dbReference type="Proteomes" id="UP001240236">
    <property type="component" value="Unassembled WGS sequence"/>
</dbReference>
<keyword evidence="5 8" id="KW-0812">Transmembrane</keyword>
<evidence type="ECO:0000256" key="4">
    <source>
        <dbReference type="ARBA" id="ARBA00022475"/>
    </source>
</evidence>
<evidence type="ECO:0000256" key="7">
    <source>
        <dbReference type="ARBA" id="ARBA00023136"/>
    </source>
</evidence>
<feature type="transmembrane region" description="Helical" evidence="8">
    <location>
        <begin position="176"/>
        <end position="197"/>
    </location>
</feature>
<feature type="transmembrane region" description="Helical" evidence="8">
    <location>
        <begin position="72"/>
        <end position="92"/>
    </location>
</feature>